<keyword evidence="2" id="KW-1185">Reference proteome</keyword>
<proteinExistence type="predicted"/>
<organism evidence="1 2">
    <name type="scientific">Niastella populi</name>
    <dbReference type="NCBI Taxonomy" id="550983"/>
    <lineage>
        <taxon>Bacteria</taxon>
        <taxon>Pseudomonadati</taxon>
        <taxon>Bacteroidota</taxon>
        <taxon>Chitinophagia</taxon>
        <taxon>Chitinophagales</taxon>
        <taxon>Chitinophagaceae</taxon>
        <taxon>Niastella</taxon>
    </lineage>
</organism>
<dbReference type="AlphaFoldDB" id="A0A1V9FL90"/>
<name>A0A1V9FL90_9BACT</name>
<dbReference type="EMBL" id="LWBP01000185">
    <property type="protein sequence ID" value="OQP58996.1"/>
    <property type="molecule type" value="Genomic_DNA"/>
</dbReference>
<comment type="caution">
    <text evidence="1">The sequence shown here is derived from an EMBL/GenBank/DDBJ whole genome shotgun (WGS) entry which is preliminary data.</text>
</comment>
<sequence>MKPDNDTLHKVMVNETLIHKLGIQQPEKAIGVRLRGAGEMVTIAGVVKTFKANRNTNQEDPVSSITIAVAFSG</sequence>
<gene>
    <name evidence="1" type="ORF">A4R26_21645</name>
</gene>
<protein>
    <submittedName>
        <fullName evidence="1">Uncharacterized protein</fullName>
    </submittedName>
</protein>
<evidence type="ECO:0000313" key="1">
    <source>
        <dbReference type="EMBL" id="OQP58996.1"/>
    </source>
</evidence>
<dbReference type="Proteomes" id="UP000192276">
    <property type="component" value="Unassembled WGS sequence"/>
</dbReference>
<dbReference type="RefSeq" id="WP_081164676.1">
    <property type="nucleotide sequence ID" value="NZ_LWBP01000185.1"/>
</dbReference>
<dbReference type="STRING" id="550983.A4R26_21645"/>
<accession>A0A1V9FL90</accession>
<evidence type="ECO:0000313" key="2">
    <source>
        <dbReference type="Proteomes" id="UP000192276"/>
    </source>
</evidence>
<reference evidence="2" key="1">
    <citation type="submission" date="2016-04" db="EMBL/GenBank/DDBJ databases">
        <authorList>
            <person name="Chen L."/>
            <person name="Zhuang W."/>
            <person name="Wang G."/>
        </authorList>
    </citation>
    <scope>NUCLEOTIDE SEQUENCE [LARGE SCALE GENOMIC DNA]</scope>
    <source>
        <strain evidence="2">208</strain>
    </source>
</reference>